<feature type="region of interest" description="Disordered" evidence="1">
    <location>
        <begin position="298"/>
        <end position="352"/>
    </location>
</feature>
<feature type="compositionally biased region" description="Polar residues" evidence="1">
    <location>
        <begin position="343"/>
        <end position="352"/>
    </location>
</feature>
<proteinExistence type="predicted"/>
<feature type="region of interest" description="Disordered" evidence="1">
    <location>
        <begin position="213"/>
        <end position="252"/>
    </location>
</feature>
<organism evidence="2 3">
    <name type="scientific">Stephania cephalantha</name>
    <dbReference type="NCBI Taxonomy" id="152367"/>
    <lineage>
        <taxon>Eukaryota</taxon>
        <taxon>Viridiplantae</taxon>
        <taxon>Streptophyta</taxon>
        <taxon>Embryophyta</taxon>
        <taxon>Tracheophyta</taxon>
        <taxon>Spermatophyta</taxon>
        <taxon>Magnoliopsida</taxon>
        <taxon>Ranunculales</taxon>
        <taxon>Menispermaceae</taxon>
        <taxon>Menispermoideae</taxon>
        <taxon>Cissampelideae</taxon>
        <taxon>Stephania</taxon>
    </lineage>
</organism>
<name>A0AAP0Q599_9MAGN</name>
<feature type="compositionally biased region" description="Low complexity" evidence="1">
    <location>
        <begin position="66"/>
        <end position="88"/>
    </location>
</feature>
<sequence>MNKAIAGPESGKRKRRSWRRSSRTASSSSRPGVGAAVGMMTIDGAVMANSGRDGGALAHGGGAQKTAPAESAAATAAAASTRTPARSSDVGRRNGSGIGSGAVNGAKQRRGGALPDRSIPDVTIIVDNGGVTSTKLDEAMDCSWRIFSHICFEDVALAYIGEEETDGVRCVRALHSLQVSEEPSSSRRSQALQSKIGVWPWAGMALGGHETSNAEAANDQQRSGTESGQRAMRCAAEPRTASSSGRPGVGAAVGMMTSGGAAVGNGGLDGGALAHGGGAQTATPTESAAATAAAASIRMPARSSDAGEEERQRHRHRHRHRHRQRRGERCGPMARYRTDRSPTRQQQWTMEA</sequence>
<protein>
    <submittedName>
        <fullName evidence="2">Uncharacterized protein</fullName>
    </submittedName>
</protein>
<evidence type="ECO:0000256" key="1">
    <source>
        <dbReference type="SAM" id="MobiDB-lite"/>
    </source>
</evidence>
<evidence type="ECO:0000313" key="3">
    <source>
        <dbReference type="Proteomes" id="UP001419268"/>
    </source>
</evidence>
<feature type="compositionally biased region" description="Polar residues" evidence="1">
    <location>
        <begin position="213"/>
        <end position="228"/>
    </location>
</feature>
<feature type="compositionally biased region" description="Basic residues" evidence="1">
    <location>
        <begin position="313"/>
        <end position="326"/>
    </location>
</feature>
<dbReference type="EMBL" id="JBBNAG010000001">
    <property type="protein sequence ID" value="KAK9166494.1"/>
    <property type="molecule type" value="Genomic_DNA"/>
</dbReference>
<feature type="region of interest" description="Disordered" evidence="1">
    <location>
        <begin position="56"/>
        <end position="117"/>
    </location>
</feature>
<reference evidence="2 3" key="1">
    <citation type="submission" date="2024-01" db="EMBL/GenBank/DDBJ databases">
        <title>Genome assemblies of Stephania.</title>
        <authorList>
            <person name="Yang L."/>
        </authorList>
    </citation>
    <scope>NUCLEOTIDE SEQUENCE [LARGE SCALE GENOMIC DNA]</scope>
    <source>
        <strain evidence="2">JXDWG</strain>
        <tissue evidence="2">Leaf</tissue>
    </source>
</reference>
<feature type="compositionally biased region" description="Basic residues" evidence="1">
    <location>
        <begin position="12"/>
        <end position="22"/>
    </location>
</feature>
<keyword evidence="3" id="KW-1185">Reference proteome</keyword>
<feature type="region of interest" description="Disordered" evidence="1">
    <location>
        <begin position="1"/>
        <end position="35"/>
    </location>
</feature>
<evidence type="ECO:0000313" key="2">
    <source>
        <dbReference type="EMBL" id="KAK9166494.1"/>
    </source>
</evidence>
<gene>
    <name evidence="2" type="ORF">Scep_001685</name>
</gene>
<dbReference type="AlphaFoldDB" id="A0AAP0Q599"/>
<accession>A0AAP0Q599</accession>
<dbReference type="Proteomes" id="UP001419268">
    <property type="component" value="Unassembled WGS sequence"/>
</dbReference>
<comment type="caution">
    <text evidence="2">The sequence shown here is derived from an EMBL/GenBank/DDBJ whole genome shotgun (WGS) entry which is preliminary data.</text>
</comment>